<dbReference type="GO" id="GO:0005787">
    <property type="term" value="C:signal peptidase complex"/>
    <property type="evidence" value="ECO:0007669"/>
    <property type="project" value="UniProtKB-UniRule"/>
</dbReference>
<protein>
    <recommendedName>
        <fullName evidence="8 10">Signal peptidase complex subunit 3</fullName>
    </recommendedName>
</protein>
<comment type="similarity">
    <text evidence="2 10">Belongs to the SPCS3 family.</text>
</comment>
<evidence type="ECO:0000256" key="8">
    <source>
        <dbReference type="ARBA" id="ARBA00029556"/>
    </source>
</evidence>
<sequence>MNTFLSRLNTIFAFTLTVLAALTFLCFLSTVFLSYSVKVSLKSNNAEVKNVQDFSVSTTRNDLGVLSFDLKADFTPLFNWNTKQLFVYLTAQYETKQNKFNQVVLWDKIVLRSDKKLHLSYNNMNTKYYFFDDGHGLRGLKNVSLHMSWNVIPTAGLLPLVSEHGQKHLFNFPVSYTPYQR</sequence>
<evidence type="ECO:0000256" key="2">
    <source>
        <dbReference type="ARBA" id="ARBA00009289"/>
    </source>
</evidence>
<evidence type="ECO:0000256" key="7">
    <source>
        <dbReference type="ARBA" id="ARBA00023136"/>
    </source>
</evidence>
<dbReference type="AlphaFoldDB" id="A0A913XU24"/>
<comment type="subcellular location">
    <subcellularLocation>
        <location evidence="1">Endoplasmic reticulum membrane</location>
        <topology evidence="1">Single-pass type II membrane protein</topology>
    </subcellularLocation>
</comment>
<dbReference type="OMA" id="FWDDGHG"/>
<dbReference type="GO" id="GO:0006465">
    <property type="term" value="P:signal peptide processing"/>
    <property type="evidence" value="ECO:0007669"/>
    <property type="project" value="UniProtKB-UniRule"/>
</dbReference>
<evidence type="ECO:0000313" key="11">
    <source>
        <dbReference type="EnsemblMetazoa" id="XP_020909766.1"/>
    </source>
</evidence>
<evidence type="ECO:0000256" key="1">
    <source>
        <dbReference type="ARBA" id="ARBA00004648"/>
    </source>
</evidence>
<evidence type="ECO:0000256" key="6">
    <source>
        <dbReference type="ARBA" id="ARBA00022989"/>
    </source>
</evidence>
<dbReference type="PIRSF" id="PIRSF016089">
    <property type="entry name" value="SPC22"/>
    <property type="match status" value="1"/>
</dbReference>
<dbReference type="GeneID" id="110247647"/>
<evidence type="ECO:0000256" key="9">
    <source>
        <dbReference type="ARBA" id="ARBA00046080"/>
    </source>
</evidence>
<dbReference type="GO" id="GO:0045047">
    <property type="term" value="P:protein targeting to ER"/>
    <property type="evidence" value="ECO:0007669"/>
    <property type="project" value="TreeGrafter"/>
</dbReference>
<evidence type="ECO:0000313" key="12">
    <source>
        <dbReference type="Proteomes" id="UP000887567"/>
    </source>
</evidence>
<keyword evidence="4 10" id="KW-0256">Endoplasmic reticulum</keyword>
<comment type="function">
    <text evidence="9">Essential component of the signal peptidase complex (SPC) which catalyzes the cleavage of N-terminal signal sequences from nascent proteins as they are translocated into the lumen of the endoplasmic reticulum. Essential for the SPC catalytic activity, possibly by stabilizing and positioning the active center of the complex close to the lumenal surface.</text>
</comment>
<dbReference type="PANTHER" id="PTHR12804:SF0">
    <property type="entry name" value="SIGNAL PEPTIDASE COMPLEX SUBUNIT 3"/>
    <property type="match status" value="1"/>
</dbReference>
<dbReference type="EnsemblMetazoa" id="XM_021054107.2">
    <property type="protein sequence ID" value="XP_020909766.1"/>
    <property type="gene ID" value="LOC110247647"/>
</dbReference>
<keyword evidence="6" id="KW-1133">Transmembrane helix</keyword>
<dbReference type="RefSeq" id="XP_020909766.1">
    <property type="nucleotide sequence ID" value="XM_021054107.2"/>
</dbReference>
<organism evidence="11 12">
    <name type="scientific">Exaiptasia diaphana</name>
    <name type="common">Tropical sea anemone</name>
    <name type="synonym">Aiptasia pulchella</name>
    <dbReference type="NCBI Taxonomy" id="2652724"/>
    <lineage>
        <taxon>Eukaryota</taxon>
        <taxon>Metazoa</taxon>
        <taxon>Cnidaria</taxon>
        <taxon>Anthozoa</taxon>
        <taxon>Hexacorallia</taxon>
        <taxon>Actiniaria</taxon>
        <taxon>Aiptasiidae</taxon>
        <taxon>Exaiptasia</taxon>
    </lineage>
</organism>
<evidence type="ECO:0000256" key="3">
    <source>
        <dbReference type="ARBA" id="ARBA00022692"/>
    </source>
</evidence>
<evidence type="ECO:0000256" key="10">
    <source>
        <dbReference type="PIRNR" id="PIRNR016089"/>
    </source>
</evidence>
<evidence type="ECO:0000256" key="4">
    <source>
        <dbReference type="ARBA" id="ARBA00022824"/>
    </source>
</evidence>
<evidence type="ECO:0000256" key="5">
    <source>
        <dbReference type="ARBA" id="ARBA00022968"/>
    </source>
</evidence>
<keyword evidence="5" id="KW-0735">Signal-anchor</keyword>
<keyword evidence="3" id="KW-0812">Transmembrane</keyword>
<dbReference type="Pfam" id="PF04573">
    <property type="entry name" value="SPC22"/>
    <property type="match status" value="1"/>
</dbReference>
<keyword evidence="12" id="KW-1185">Reference proteome</keyword>
<dbReference type="OrthoDB" id="10261524at2759"/>
<proteinExistence type="inferred from homology"/>
<dbReference type="Proteomes" id="UP000887567">
    <property type="component" value="Unplaced"/>
</dbReference>
<dbReference type="KEGG" id="epa:110247647"/>
<keyword evidence="7 10" id="KW-0472">Membrane</keyword>
<name>A0A913XU24_EXADI</name>
<dbReference type="InterPro" id="IPR007653">
    <property type="entry name" value="SPC3"/>
</dbReference>
<accession>A0A913XU24</accession>
<dbReference type="PANTHER" id="PTHR12804">
    <property type="entry name" value="MICROSOMAL SIGNAL PEPTIDASE 23 KD SUBUNIT SPC22/23"/>
    <property type="match status" value="1"/>
</dbReference>
<reference evidence="11" key="1">
    <citation type="submission" date="2022-11" db="UniProtKB">
        <authorList>
            <consortium name="EnsemblMetazoa"/>
        </authorList>
    </citation>
    <scope>IDENTIFICATION</scope>
</reference>